<organism evidence="4 5">
    <name type="scientific">Oryza meyeriana var. granulata</name>
    <dbReference type="NCBI Taxonomy" id="110450"/>
    <lineage>
        <taxon>Eukaryota</taxon>
        <taxon>Viridiplantae</taxon>
        <taxon>Streptophyta</taxon>
        <taxon>Embryophyta</taxon>
        <taxon>Tracheophyta</taxon>
        <taxon>Spermatophyta</taxon>
        <taxon>Magnoliopsida</taxon>
        <taxon>Liliopsida</taxon>
        <taxon>Poales</taxon>
        <taxon>Poaceae</taxon>
        <taxon>BOP clade</taxon>
        <taxon>Oryzoideae</taxon>
        <taxon>Oryzeae</taxon>
        <taxon>Oryzinae</taxon>
        <taxon>Oryza</taxon>
        <taxon>Oryza meyeriana</taxon>
    </lineage>
</organism>
<keyword evidence="1" id="KW-0862">Zinc</keyword>
<comment type="caution">
    <text evidence="4">The sequence shown here is derived from an EMBL/GenBank/DDBJ whole genome shotgun (WGS) entry which is preliminary data.</text>
</comment>
<keyword evidence="5" id="KW-1185">Reference proteome</keyword>
<keyword evidence="1" id="KW-0863">Zinc-finger</keyword>
<dbReference type="OrthoDB" id="781829at2759"/>
<dbReference type="Proteomes" id="UP000479710">
    <property type="component" value="Unassembled WGS sequence"/>
</dbReference>
<evidence type="ECO:0000313" key="5">
    <source>
        <dbReference type="Proteomes" id="UP000479710"/>
    </source>
</evidence>
<reference evidence="4 5" key="1">
    <citation type="submission" date="2019-11" db="EMBL/GenBank/DDBJ databases">
        <title>Whole genome sequence of Oryza granulata.</title>
        <authorList>
            <person name="Li W."/>
        </authorList>
    </citation>
    <scope>NUCLEOTIDE SEQUENCE [LARGE SCALE GENOMIC DNA]</scope>
    <source>
        <strain evidence="5">cv. Menghai</strain>
        <tissue evidence="4">Leaf</tissue>
    </source>
</reference>
<dbReference type="PROSITE" id="PS50158">
    <property type="entry name" value="ZF_CCHC"/>
    <property type="match status" value="1"/>
</dbReference>
<evidence type="ECO:0000313" key="4">
    <source>
        <dbReference type="EMBL" id="KAF0896341.1"/>
    </source>
</evidence>
<dbReference type="InterPro" id="IPR001878">
    <property type="entry name" value="Znf_CCHC"/>
</dbReference>
<dbReference type="Gene3D" id="4.10.60.10">
    <property type="entry name" value="Zinc finger, CCHC-type"/>
    <property type="match status" value="1"/>
</dbReference>
<dbReference type="PANTHER" id="PTHR35317">
    <property type="entry name" value="OS04G0629600 PROTEIN"/>
    <property type="match status" value="1"/>
</dbReference>
<feature type="domain" description="CCHC-type" evidence="3">
    <location>
        <begin position="281"/>
        <end position="296"/>
    </location>
</feature>
<dbReference type="PANTHER" id="PTHR35317:SF38">
    <property type="entry name" value="RNA-DIRECTED DNA POLYMERASE"/>
    <property type="match status" value="1"/>
</dbReference>
<dbReference type="GO" id="GO:0008270">
    <property type="term" value="F:zinc ion binding"/>
    <property type="evidence" value="ECO:0007669"/>
    <property type="project" value="UniProtKB-KW"/>
</dbReference>
<proteinExistence type="predicted"/>
<evidence type="ECO:0000256" key="1">
    <source>
        <dbReference type="PROSITE-ProRule" id="PRU00047"/>
    </source>
</evidence>
<feature type="region of interest" description="Disordered" evidence="2">
    <location>
        <begin position="1"/>
        <end position="31"/>
    </location>
</feature>
<dbReference type="EMBL" id="SPHZ02000010">
    <property type="protein sequence ID" value="KAF0896341.1"/>
    <property type="molecule type" value="Genomic_DNA"/>
</dbReference>
<evidence type="ECO:0000259" key="3">
    <source>
        <dbReference type="PROSITE" id="PS50158"/>
    </source>
</evidence>
<evidence type="ECO:0000256" key="2">
    <source>
        <dbReference type="SAM" id="MobiDB-lite"/>
    </source>
</evidence>
<name>A0A6G1C8I3_9ORYZ</name>
<dbReference type="SUPFAM" id="SSF57756">
    <property type="entry name" value="Retrovirus zinc finger-like domains"/>
    <property type="match status" value="1"/>
</dbReference>
<keyword evidence="1" id="KW-0479">Metal-binding</keyword>
<accession>A0A6G1C8I3</accession>
<protein>
    <recommendedName>
        <fullName evidence="3">CCHC-type domain-containing protein</fullName>
    </recommendedName>
</protein>
<dbReference type="InterPro" id="IPR036875">
    <property type="entry name" value="Znf_CCHC_sf"/>
</dbReference>
<sequence length="319" mass="35428">MSSEGVYTPPRRRGNGSGNSGDGDNGDQGSRELAVQQVKEAGVTLRYPMLGENNYGVWAVKMKIFMRAQGVWAAVEGNAADEKMYQMALAAIVQAVPEAMVMAISEKETAKEAWDALKQMNMGEERVKKARVQTLKRELDGMYMGNSEKINDFALKVTTIVNKIRSLGTKVEETTVVEKLLHSVPDKFRSLISTIEQWGDVSEMTVTETIGRLRAFEESSKGRRRENEGKEQLLTASAEQRLTRAEWEAIVAKEKRGGEGSGNNGEKKKYRGKFDKSKIDCRKCGEFGHFADECDEVKKTVKGVAQLAMADDDDEPTLL</sequence>
<dbReference type="GO" id="GO:0003676">
    <property type="term" value="F:nucleic acid binding"/>
    <property type="evidence" value="ECO:0007669"/>
    <property type="project" value="InterPro"/>
</dbReference>
<dbReference type="Pfam" id="PF14223">
    <property type="entry name" value="Retrotran_gag_2"/>
    <property type="match status" value="1"/>
</dbReference>
<gene>
    <name evidence="4" type="ORF">E2562_021876</name>
</gene>
<dbReference type="SMART" id="SM00343">
    <property type="entry name" value="ZnF_C2HC"/>
    <property type="match status" value="1"/>
</dbReference>
<dbReference type="Pfam" id="PF00098">
    <property type="entry name" value="zf-CCHC"/>
    <property type="match status" value="1"/>
</dbReference>
<dbReference type="AlphaFoldDB" id="A0A6G1C8I3"/>